<organism evidence="2 3">
    <name type="scientific">Candidatus Eisenbergiella merdavium</name>
    <dbReference type="NCBI Taxonomy" id="2838551"/>
    <lineage>
        <taxon>Bacteria</taxon>
        <taxon>Bacillati</taxon>
        <taxon>Bacillota</taxon>
        <taxon>Clostridia</taxon>
        <taxon>Lachnospirales</taxon>
        <taxon>Lachnospiraceae</taxon>
        <taxon>Eisenbergiella</taxon>
    </lineage>
</organism>
<dbReference type="InterPro" id="IPR022742">
    <property type="entry name" value="Hydrolase_4"/>
</dbReference>
<feature type="domain" description="Serine aminopeptidase S33" evidence="1">
    <location>
        <begin position="31"/>
        <end position="105"/>
    </location>
</feature>
<evidence type="ECO:0000313" key="3">
    <source>
        <dbReference type="Proteomes" id="UP000823891"/>
    </source>
</evidence>
<reference evidence="2" key="2">
    <citation type="submission" date="2021-04" db="EMBL/GenBank/DDBJ databases">
        <authorList>
            <person name="Gilroy R."/>
        </authorList>
    </citation>
    <scope>NUCLEOTIDE SEQUENCE</scope>
    <source>
        <strain evidence="2">USAMLcec2-132</strain>
    </source>
</reference>
<name>A0A9D2NEJ3_9FIRM</name>
<dbReference type="Gene3D" id="3.40.50.1820">
    <property type="entry name" value="alpha/beta hydrolase"/>
    <property type="match status" value="1"/>
</dbReference>
<feature type="domain" description="Serine aminopeptidase S33" evidence="1">
    <location>
        <begin position="126"/>
        <end position="315"/>
    </location>
</feature>
<dbReference type="InterPro" id="IPR051044">
    <property type="entry name" value="MAG_DAG_Lipase"/>
</dbReference>
<gene>
    <name evidence="2" type="ORF">H9761_06550</name>
</gene>
<accession>A0A9D2NEJ3</accession>
<dbReference type="Proteomes" id="UP000823891">
    <property type="component" value="Unassembled WGS sequence"/>
</dbReference>
<dbReference type="AlphaFoldDB" id="A0A9D2NEJ3"/>
<dbReference type="PANTHER" id="PTHR11614">
    <property type="entry name" value="PHOSPHOLIPASE-RELATED"/>
    <property type="match status" value="1"/>
</dbReference>
<comment type="caution">
    <text evidence="2">The sequence shown here is derived from an EMBL/GenBank/DDBJ whole genome shotgun (WGS) entry which is preliminary data.</text>
</comment>
<reference evidence="2" key="1">
    <citation type="journal article" date="2021" name="PeerJ">
        <title>Extensive microbial diversity within the chicken gut microbiome revealed by metagenomics and culture.</title>
        <authorList>
            <person name="Gilroy R."/>
            <person name="Ravi A."/>
            <person name="Getino M."/>
            <person name="Pursley I."/>
            <person name="Horton D.L."/>
            <person name="Alikhan N.F."/>
            <person name="Baker D."/>
            <person name="Gharbi K."/>
            <person name="Hall N."/>
            <person name="Watson M."/>
            <person name="Adriaenssens E.M."/>
            <person name="Foster-Nyarko E."/>
            <person name="Jarju S."/>
            <person name="Secka A."/>
            <person name="Antonio M."/>
            <person name="Oren A."/>
            <person name="Chaudhuri R.R."/>
            <person name="La Ragione R."/>
            <person name="Hildebrand F."/>
            <person name="Pallen M.J."/>
        </authorList>
    </citation>
    <scope>NUCLEOTIDE SEQUENCE</scope>
    <source>
        <strain evidence="2">USAMLcec2-132</strain>
    </source>
</reference>
<evidence type="ECO:0000313" key="2">
    <source>
        <dbReference type="EMBL" id="HJC23348.1"/>
    </source>
</evidence>
<proteinExistence type="predicted"/>
<dbReference type="Pfam" id="PF12146">
    <property type="entry name" value="Hydrolase_4"/>
    <property type="match status" value="2"/>
</dbReference>
<sequence>MKKREFYYPSADGRTKIHAVEWRPNGNPLCALQIVHGMAEYADRYDPFARYLAKRGILVTGHDHLGHGKSAGEDHPYGYFCHENAPDVLVEDVHALRMHILKEHALKEHTPAERTSAAQKGPQQENMTRIPYLMLGHSMGSFVLRNYLCRYGEGLSGAVIMGTGMQSERLLKTSLGLVRVLTALQGEKHKSGLVNALAFGSYNRRISHPVSAMDWLSRDPQEVAKYNADPLCGFTFTLNGFATLFTLIQRLHDDRRLEGTPRHLPVRFVAGEMDPVGDYGRAVRQVYDSFLQLGMRDVSMKLYENDRHELVNEADRELVWKELYEWIVKTIRPGELPERSGSGIEEAEYR</sequence>
<dbReference type="EMBL" id="DWWS01000021">
    <property type="protein sequence ID" value="HJC23348.1"/>
    <property type="molecule type" value="Genomic_DNA"/>
</dbReference>
<dbReference type="SUPFAM" id="SSF53474">
    <property type="entry name" value="alpha/beta-Hydrolases"/>
    <property type="match status" value="1"/>
</dbReference>
<evidence type="ECO:0000259" key="1">
    <source>
        <dbReference type="Pfam" id="PF12146"/>
    </source>
</evidence>
<protein>
    <submittedName>
        <fullName evidence="2">Lysophospholipase</fullName>
    </submittedName>
</protein>
<dbReference type="InterPro" id="IPR029058">
    <property type="entry name" value="AB_hydrolase_fold"/>
</dbReference>